<evidence type="ECO:0000313" key="2">
    <source>
        <dbReference type="EnsemblProtists" id="EKX37407"/>
    </source>
</evidence>
<keyword evidence="3" id="KW-1185">Reference proteome</keyword>
<evidence type="ECO:0000313" key="3">
    <source>
        <dbReference type="Proteomes" id="UP000011087"/>
    </source>
</evidence>
<dbReference type="SUPFAM" id="SSF53098">
    <property type="entry name" value="Ribonuclease H-like"/>
    <property type="match status" value="1"/>
</dbReference>
<reference evidence="2" key="3">
    <citation type="submission" date="2015-06" db="UniProtKB">
        <authorList>
            <consortium name="EnsemblProtists"/>
        </authorList>
    </citation>
    <scope>IDENTIFICATION</scope>
</reference>
<accession>L1IMU0</accession>
<dbReference type="InterPro" id="IPR036397">
    <property type="entry name" value="RNaseH_sf"/>
</dbReference>
<proteinExistence type="predicted"/>
<dbReference type="GO" id="GO:0003676">
    <property type="term" value="F:nucleic acid binding"/>
    <property type="evidence" value="ECO:0007669"/>
    <property type="project" value="InterPro"/>
</dbReference>
<evidence type="ECO:0000313" key="1">
    <source>
        <dbReference type="EMBL" id="EKX37407.1"/>
    </source>
</evidence>
<dbReference type="OrthoDB" id="2139127at2759"/>
<dbReference type="AlphaFoldDB" id="L1IMU0"/>
<organism evidence="1">
    <name type="scientific">Guillardia theta (strain CCMP2712)</name>
    <name type="common">Cryptophyte</name>
    <dbReference type="NCBI Taxonomy" id="905079"/>
    <lineage>
        <taxon>Eukaryota</taxon>
        <taxon>Cryptophyceae</taxon>
        <taxon>Pyrenomonadales</taxon>
        <taxon>Geminigeraceae</taxon>
        <taxon>Guillardia</taxon>
    </lineage>
</organism>
<dbReference type="Gene3D" id="3.30.420.10">
    <property type="entry name" value="Ribonuclease H-like superfamily/Ribonuclease H"/>
    <property type="match status" value="1"/>
</dbReference>
<name>L1IMU0_GUITC</name>
<reference evidence="3" key="2">
    <citation type="submission" date="2012-11" db="EMBL/GenBank/DDBJ databases">
        <authorList>
            <person name="Kuo A."/>
            <person name="Curtis B.A."/>
            <person name="Tanifuji G."/>
            <person name="Burki F."/>
            <person name="Gruber A."/>
            <person name="Irimia M."/>
            <person name="Maruyama S."/>
            <person name="Arias M.C."/>
            <person name="Ball S.G."/>
            <person name="Gile G.H."/>
            <person name="Hirakawa Y."/>
            <person name="Hopkins J.F."/>
            <person name="Rensing S.A."/>
            <person name="Schmutz J."/>
            <person name="Symeonidi A."/>
            <person name="Elias M."/>
            <person name="Eveleigh R.J."/>
            <person name="Herman E.K."/>
            <person name="Klute M.J."/>
            <person name="Nakayama T."/>
            <person name="Obornik M."/>
            <person name="Reyes-Prieto A."/>
            <person name="Armbrust E.V."/>
            <person name="Aves S.J."/>
            <person name="Beiko R.G."/>
            <person name="Coutinho P."/>
            <person name="Dacks J.B."/>
            <person name="Durnford D.G."/>
            <person name="Fast N.M."/>
            <person name="Green B.R."/>
            <person name="Grisdale C."/>
            <person name="Hempe F."/>
            <person name="Henrissat B."/>
            <person name="Hoppner M.P."/>
            <person name="Ishida K.-I."/>
            <person name="Kim E."/>
            <person name="Koreny L."/>
            <person name="Kroth P.G."/>
            <person name="Liu Y."/>
            <person name="Malik S.-B."/>
            <person name="Maier U.G."/>
            <person name="McRose D."/>
            <person name="Mock T."/>
            <person name="Neilson J.A."/>
            <person name="Onodera N.T."/>
            <person name="Poole A.M."/>
            <person name="Pritham E.J."/>
            <person name="Richards T.A."/>
            <person name="Rocap G."/>
            <person name="Roy S.W."/>
            <person name="Sarai C."/>
            <person name="Schaack S."/>
            <person name="Shirato S."/>
            <person name="Slamovits C.H."/>
            <person name="Spencer D.F."/>
            <person name="Suzuki S."/>
            <person name="Worden A.Z."/>
            <person name="Zauner S."/>
            <person name="Barry K."/>
            <person name="Bell C."/>
            <person name="Bharti A.K."/>
            <person name="Crow J.A."/>
            <person name="Grimwood J."/>
            <person name="Kramer R."/>
            <person name="Lindquist E."/>
            <person name="Lucas S."/>
            <person name="Salamov A."/>
            <person name="McFadden G.I."/>
            <person name="Lane C.E."/>
            <person name="Keeling P.J."/>
            <person name="Gray M.W."/>
            <person name="Grigoriev I.V."/>
            <person name="Archibald J.M."/>
        </authorList>
    </citation>
    <scope>NUCLEOTIDE SEQUENCE</scope>
    <source>
        <strain evidence="3">CCMP2712</strain>
    </source>
</reference>
<dbReference type="EnsemblProtists" id="EKX37407">
    <property type="protein sequence ID" value="EKX37407"/>
    <property type="gene ID" value="GUITHDRAFT_116521"/>
</dbReference>
<sequence length="106" mass="12559">MIWRGGLFLGAATNNEAEYKGLILGLRKARELKITRLKFEAIDLCHVLREHNKEADQMANYAMNIKRDFDDMIDPDDDEDMIELHRGMHSDTYSNEIRWIKNKFRM</sequence>
<gene>
    <name evidence="1" type="ORF">GUITHDRAFT_116521</name>
</gene>
<dbReference type="RefSeq" id="XP_005824387.1">
    <property type="nucleotide sequence ID" value="XM_005824330.1"/>
</dbReference>
<dbReference type="HOGENOM" id="CLU_2228340_0_0_1"/>
<dbReference type="Proteomes" id="UP000011087">
    <property type="component" value="Unassembled WGS sequence"/>
</dbReference>
<dbReference type="EMBL" id="JH993060">
    <property type="protein sequence ID" value="EKX37407.1"/>
    <property type="molecule type" value="Genomic_DNA"/>
</dbReference>
<protein>
    <recommendedName>
        <fullName evidence="4">RNase H type-1 domain-containing protein</fullName>
    </recommendedName>
</protein>
<dbReference type="PaxDb" id="55529-EKX37407"/>
<dbReference type="KEGG" id="gtt:GUITHDRAFT_116521"/>
<dbReference type="InterPro" id="IPR012337">
    <property type="entry name" value="RNaseH-like_sf"/>
</dbReference>
<dbReference type="GeneID" id="17294149"/>
<evidence type="ECO:0008006" key="4">
    <source>
        <dbReference type="Google" id="ProtNLM"/>
    </source>
</evidence>
<reference evidence="1 3" key="1">
    <citation type="journal article" date="2012" name="Nature">
        <title>Algal genomes reveal evolutionary mosaicism and the fate of nucleomorphs.</title>
        <authorList>
            <consortium name="DOE Joint Genome Institute"/>
            <person name="Curtis B.A."/>
            <person name="Tanifuji G."/>
            <person name="Burki F."/>
            <person name="Gruber A."/>
            <person name="Irimia M."/>
            <person name="Maruyama S."/>
            <person name="Arias M.C."/>
            <person name="Ball S.G."/>
            <person name="Gile G.H."/>
            <person name="Hirakawa Y."/>
            <person name="Hopkins J.F."/>
            <person name="Kuo A."/>
            <person name="Rensing S.A."/>
            <person name="Schmutz J."/>
            <person name="Symeonidi A."/>
            <person name="Elias M."/>
            <person name="Eveleigh R.J."/>
            <person name="Herman E.K."/>
            <person name="Klute M.J."/>
            <person name="Nakayama T."/>
            <person name="Obornik M."/>
            <person name="Reyes-Prieto A."/>
            <person name="Armbrust E.V."/>
            <person name="Aves S.J."/>
            <person name="Beiko R.G."/>
            <person name="Coutinho P."/>
            <person name="Dacks J.B."/>
            <person name="Durnford D.G."/>
            <person name="Fast N.M."/>
            <person name="Green B.R."/>
            <person name="Grisdale C.J."/>
            <person name="Hempel F."/>
            <person name="Henrissat B."/>
            <person name="Hoppner M.P."/>
            <person name="Ishida K."/>
            <person name="Kim E."/>
            <person name="Koreny L."/>
            <person name="Kroth P.G."/>
            <person name="Liu Y."/>
            <person name="Malik S.B."/>
            <person name="Maier U.G."/>
            <person name="McRose D."/>
            <person name="Mock T."/>
            <person name="Neilson J.A."/>
            <person name="Onodera N.T."/>
            <person name="Poole A.M."/>
            <person name="Pritham E.J."/>
            <person name="Richards T.A."/>
            <person name="Rocap G."/>
            <person name="Roy S.W."/>
            <person name="Sarai C."/>
            <person name="Schaack S."/>
            <person name="Shirato S."/>
            <person name="Slamovits C.H."/>
            <person name="Spencer D.F."/>
            <person name="Suzuki S."/>
            <person name="Worden A.Z."/>
            <person name="Zauner S."/>
            <person name="Barry K."/>
            <person name="Bell C."/>
            <person name="Bharti A.K."/>
            <person name="Crow J.A."/>
            <person name="Grimwood J."/>
            <person name="Kramer R."/>
            <person name="Lindquist E."/>
            <person name="Lucas S."/>
            <person name="Salamov A."/>
            <person name="McFadden G.I."/>
            <person name="Lane C.E."/>
            <person name="Keeling P.J."/>
            <person name="Gray M.W."/>
            <person name="Grigoriev I.V."/>
            <person name="Archibald J.M."/>
        </authorList>
    </citation>
    <scope>NUCLEOTIDE SEQUENCE</scope>
    <source>
        <strain evidence="1 3">CCMP2712</strain>
    </source>
</reference>